<name>A0A166RR93_9AGAM</name>
<keyword evidence="1" id="KW-1133">Transmembrane helix</keyword>
<evidence type="ECO:0000313" key="2">
    <source>
        <dbReference type="EMBL" id="KZP28561.1"/>
    </source>
</evidence>
<gene>
    <name evidence="2" type="ORF">FIBSPDRAFT_927659</name>
</gene>
<dbReference type="EMBL" id="KV417503">
    <property type="protein sequence ID" value="KZP28561.1"/>
    <property type="molecule type" value="Genomic_DNA"/>
</dbReference>
<organism evidence="2 3">
    <name type="scientific">Athelia psychrophila</name>
    <dbReference type="NCBI Taxonomy" id="1759441"/>
    <lineage>
        <taxon>Eukaryota</taxon>
        <taxon>Fungi</taxon>
        <taxon>Dikarya</taxon>
        <taxon>Basidiomycota</taxon>
        <taxon>Agaricomycotina</taxon>
        <taxon>Agaricomycetes</taxon>
        <taxon>Agaricomycetidae</taxon>
        <taxon>Atheliales</taxon>
        <taxon>Atheliaceae</taxon>
        <taxon>Athelia</taxon>
    </lineage>
</organism>
<dbReference type="STRING" id="436010.A0A166RR93"/>
<accession>A0A166RR93</accession>
<feature type="transmembrane region" description="Helical" evidence="1">
    <location>
        <begin position="56"/>
        <end position="79"/>
    </location>
</feature>
<keyword evidence="1" id="KW-0472">Membrane</keyword>
<protein>
    <submittedName>
        <fullName evidence="2">Uncharacterized protein</fullName>
    </submittedName>
</protein>
<dbReference type="AlphaFoldDB" id="A0A166RR93"/>
<keyword evidence="3" id="KW-1185">Reference proteome</keyword>
<reference evidence="2 3" key="1">
    <citation type="journal article" date="2016" name="Mol. Biol. Evol.">
        <title>Comparative Genomics of Early-Diverging Mushroom-Forming Fungi Provides Insights into the Origins of Lignocellulose Decay Capabilities.</title>
        <authorList>
            <person name="Nagy L.G."/>
            <person name="Riley R."/>
            <person name="Tritt A."/>
            <person name="Adam C."/>
            <person name="Daum C."/>
            <person name="Floudas D."/>
            <person name="Sun H."/>
            <person name="Yadav J.S."/>
            <person name="Pangilinan J."/>
            <person name="Larsson K.H."/>
            <person name="Matsuura K."/>
            <person name="Barry K."/>
            <person name="Labutti K."/>
            <person name="Kuo R."/>
            <person name="Ohm R.A."/>
            <person name="Bhattacharya S.S."/>
            <person name="Shirouzu T."/>
            <person name="Yoshinaga Y."/>
            <person name="Martin F.M."/>
            <person name="Grigoriev I.V."/>
            <person name="Hibbett D.S."/>
        </authorList>
    </citation>
    <scope>NUCLEOTIDE SEQUENCE [LARGE SCALE GENOMIC DNA]</scope>
    <source>
        <strain evidence="2 3">CBS 109695</strain>
    </source>
</reference>
<keyword evidence="1" id="KW-0812">Transmembrane</keyword>
<evidence type="ECO:0000313" key="3">
    <source>
        <dbReference type="Proteomes" id="UP000076532"/>
    </source>
</evidence>
<sequence>MVVTLAPSSPLKASQAALDAEQNRVRSPPAYVHYGTYPNPYPATTRRSGQSAAMRFFGAFCVAIGIYVLFGMLTTSIAWRSDIGGTSPDGSSQGWPVPSDGDAPICVGGGGWTAARTDPASTYPYTAHTEFELPLVSDVQYLLARGHLAYGSVQVVDWEEGKDNIKIEVDASYYSQAALDRANVCKVSRKEGENGVGIFTPREWRRIFRKDQIRFDLVVRIPVQRASSVRVHAFETDLAMFSHDFQTSERVAFDSLSVHGSNMAITATSLQAEHATLKTSNGPISGVFNTTTSLELVTSNAPIKADVGLTNAPPLGAPTTLVIKTSNGPVHSVVSLLSTRDEEGSYDVTTETSNNVLDVAYDAAPVELTLVHHGRTSNGPVTLTLPRAYEGALALRSSNIAPSVSHDENAEDPTGRGRRRWLSVNRVKNVLSGAVYWGSAKAGKGSVDVRTSNAPARLVLA</sequence>
<dbReference type="Proteomes" id="UP000076532">
    <property type="component" value="Unassembled WGS sequence"/>
</dbReference>
<dbReference type="OrthoDB" id="5570013at2759"/>
<proteinExistence type="predicted"/>
<evidence type="ECO:0000256" key="1">
    <source>
        <dbReference type="SAM" id="Phobius"/>
    </source>
</evidence>